<feature type="domain" description="TonB-dependent receptor plug" evidence="9">
    <location>
        <begin position="258"/>
        <end position="362"/>
    </location>
</feature>
<keyword evidence="8" id="KW-0732">Signal</keyword>
<dbReference type="InterPro" id="IPR008969">
    <property type="entry name" value="CarboxyPept-like_regulatory"/>
</dbReference>
<dbReference type="Gene3D" id="2.170.130.10">
    <property type="entry name" value="TonB-dependent receptor, plug domain"/>
    <property type="match status" value="1"/>
</dbReference>
<evidence type="ECO:0000256" key="6">
    <source>
        <dbReference type="ARBA" id="ARBA00023237"/>
    </source>
</evidence>
<name>A0AA49JEP1_9BACT</name>
<keyword evidence="5 7" id="KW-0472">Membrane</keyword>
<dbReference type="NCBIfam" id="TIGR04056">
    <property type="entry name" value="OMP_RagA_SusC"/>
    <property type="match status" value="1"/>
</dbReference>
<keyword evidence="10" id="KW-0675">Receptor</keyword>
<dbReference type="EMBL" id="CP120682">
    <property type="protein sequence ID" value="WKN37541.1"/>
    <property type="molecule type" value="Genomic_DNA"/>
</dbReference>
<keyword evidence="2 7" id="KW-0813">Transport</keyword>
<evidence type="ECO:0000256" key="5">
    <source>
        <dbReference type="ARBA" id="ARBA00023136"/>
    </source>
</evidence>
<dbReference type="Gene3D" id="2.60.40.1120">
    <property type="entry name" value="Carboxypeptidase-like, regulatory domain"/>
    <property type="match status" value="1"/>
</dbReference>
<evidence type="ECO:0000256" key="4">
    <source>
        <dbReference type="ARBA" id="ARBA00022692"/>
    </source>
</evidence>
<dbReference type="SUPFAM" id="SSF56935">
    <property type="entry name" value="Porins"/>
    <property type="match status" value="1"/>
</dbReference>
<reference evidence="10" key="2">
    <citation type="journal article" date="2024" name="Antonie Van Leeuwenhoek">
        <title>Roseihalotalea indica gen. nov., sp. nov., a halophilic Bacteroidetes from mesopelagic Southwest Indian Ocean with higher carbohydrate metabolic potential.</title>
        <authorList>
            <person name="Chen B."/>
            <person name="Zhang M."/>
            <person name="Lin D."/>
            <person name="Ye J."/>
            <person name="Tang K."/>
        </authorList>
    </citation>
    <scope>NUCLEOTIDE SEQUENCE</scope>
    <source>
        <strain evidence="10">TK19036</strain>
    </source>
</reference>
<evidence type="ECO:0000256" key="1">
    <source>
        <dbReference type="ARBA" id="ARBA00004571"/>
    </source>
</evidence>
<keyword evidence="4 7" id="KW-0812">Transmembrane</keyword>
<dbReference type="NCBIfam" id="TIGR04057">
    <property type="entry name" value="SusC_RagA_signa"/>
    <property type="match status" value="1"/>
</dbReference>
<accession>A0AA49JEP1</accession>
<dbReference type="InterPro" id="IPR039426">
    <property type="entry name" value="TonB-dep_rcpt-like"/>
</dbReference>
<dbReference type="InterPro" id="IPR023996">
    <property type="entry name" value="TonB-dep_OMP_SusC/RagA"/>
</dbReference>
<evidence type="ECO:0000256" key="7">
    <source>
        <dbReference type="PROSITE-ProRule" id="PRU01360"/>
    </source>
</evidence>
<dbReference type="Gene3D" id="2.40.170.20">
    <property type="entry name" value="TonB-dependent receptor, beta-barrel domain"/>
    <property type="match status" value="1"/>
</dbReference>
<gene>
    <name evidence="10" type="ORF">K4G66_02305</name>
</gene>
<evidence type="ECO:0000256" key="3">
    <source>
        <dbReference type="ARBA" id="ARBA00022452"/>
    </source>
</evidence>
<dbReference type="Pfam" id="PF13715">
    <property type="entry name" value="CarbopepD_reg_2"/>
    <property type="match status" value="1"/>
</dbReference>
<proteinExistence type="inferred from homology"/>
<sequence>MKNSLQMSRIFGILVSCCYLFSPVYAQKVVQPVAQVASVNHQLSFATIPGQDDQWKSLQSVLQDVQSRYDVYLNYKLNVVKEQRVNIQTVDFENRKVEELLQELLSPRQLHFEKLKDRYYVIYDRDEPEAERRLQPLRKQEAPSLPNNPLVKVEHTRVPQTITLEQTIRGTVTDLENGEALPGVNILAKGTSTGTVSDVDGNYRITIGDEVTTLIFSSIGYTTEEVEINGRSVIDLQLAPDIQSLQEVVVVGYGTVKKSDLTGSVSSVKSEELTAYPSVGAVQSLQGRAAGVQIQANNGEPGASYKVRIRGGTSINSSSDPLYVVDGFPGATLPPPEDIASVEVLKDASATAIYGSRGANGVIMVTTKRGEAGKPKIDLNTSWSIQNEVNRLDLLNGQQFAEYINEVDASVDPPRAPTFADPASFGEGTDWQDEIFRQGAIQNYQLSIAGGSDNVRYYVSGVLYDQKGIIIGSDYDRYSITSNLDINATDKLKIGANLFARRSSRDGILSQEGSGGTNNSGVVSSAFKFAPTLGIYNDEGNYTLNPIGDPSDNPVAVARERQNEETNDRLQANFYGEYQIIEDLTFKVTLGGSLENRREGTYVPTTLNAGRSVGGDGSINSNKNTDLINENYFTYSKTFGGVHDLTLLAGYSYQSFRDEYWSARGQSFISNTGLWWDLDGSSVWQRPESSLTESELSSWYGRVNYGFDGKYLLTFNARYDGSSRFAKNNKWAFFPSGAFAWNVSEEGFMQNVDPISQLKLRASYGITGNQAIGAYQSLARLGTVFSVVNGVPANAVRPTAVANDDLTWESTSQLDVGVDVGLLQDRITLTADYYHMITSDLLFELPLPEYSGYSSQLKNVGEVENKGFEFTLNSRNLVGDFKWDMAVNISMNRNKILELPAGNDIYYASNPGHILTDQTQVLREGESVGMFYGWVYEGVAQSESEVLDGAEGVDGEDKSGGIGGEKFADLDGDGALTNDDRTIIGNPHPDFIYGWNNTFRFKNFDLNVFFQGSQGNDMMNYTRFELDWLTGKNNATTDVLNRWTPENTNTDIPKAFAGRPARPSTRWVEDGSFVRMKNLALGYTMPAGLLQSIGVRSLRVYVSAQNLLTITNYKGFDPEVNYQSSDTDDSNRNLGLDYGSYPNAKSYTLGLNIGF</sequence>
<dbReference type="SUPFAM" id="SSF49464">
    <property type="entry name" value="Carboxypeptidase regulatory domain-like"/>
    <property type="match status" value="1"/>
</dbReference>
<dbReference type="InterPro" id="IPR012910">
    <property type="entry name" value="Plug_dom"/>
</dbReference>
<keyword evidence="3 7" id="KW-1134">Transmembrane beta strand</keyword>
<dbReference type="FunFam" id="2.170.130.10:FF:000008">
    <property type="entry name" value="SusC/RagA family TonB-linked outer membrane protein"/>
    <property type="match status" value="1"/>
</dbReference>
<keyword evidence="6 7" id="KW-0998">Cell outer membrane</keyword>
<dbReference type="InterPro" id="IPR036942">
    <property type="entry name" value="Beta-barrel_TonB_sf"/>
</dbReference>
<dbReference type="InterPro" id="IPR037066">
    <property type="entry name" value="Plug_dom_sf"/>
</dbReference>
<dbReference type="AlphaFoldDB" id="A0AA49JEP1"/>
<evidence type="ECO:0000256" key="8">
    <source>
        <dbReference type="SAM" id="SignalP"/>
    </source>
</evidence>
<dbReference type="InterPro" id="IPR023997">
    <property type="entry name" value="TonB-dep_OMP_SusC/RagA_CS"/>
</dbReference>
<dbReference type="Pfam" id="PF07715">
    <property type="entry name" value="Plug"/>
    <property type="match status" value="1"/>
</dbReference>
<comment type="similarity">
    <text evidence="7">Belongs to the TonB-dependent receptor family.</text>
</comment>
<evidence type="ECO:0000313" key="10">
    <source>
        <dbReference type="EMBL" id="WKN37541.1"/>
    </source>
</evidence>
<evidence type="ECO:0000256" key="2">
    <source>
        <dbReference type="ARBA" id="ARBA00022448"/>
    </source>
</evidence>
<organism evidence="10">
    <name type="scientific">Roseihalotalea indica</name>
    <dbReference type="NCBI Taxonomy" id="2867963"/>
    <lineage>
        <taxon>Bacteria</taxon>
        <taxon>Pseudomonadati</taxon>
        <taxon>Bacteroidota</taxon>
        <taxon>Cytophagia</taxon>
        <taxon>Cytophagales</taxon>
        <taxon>Catalimonadaceae</taxon>
        <taxon>Roseihalotalea</taxon>
    </lineage>
</organism>
<reference evidence="10" key="1">
    <citation type="journal article" date="2023" name="Comput. Struct. Biotechnol. J.">
        <title>Discovery of a novel marine Bacteroidetes with a rich repertoire of carbohydrate-active enzymes.</title>
        <authorList>
            <person name="Chen B."/>
            <person name="Liu G."/>
            <person name="Chen Q."/>
            <person name="Wang H."/>
            <person name="Liu L."/>
            <person name="Tang K."/>
        </authorList>
    </citation>
    <scope>NUCLEOTIDE SEQUENCE</scope>
    <source>
        <strain evidence="10">TK19036</strain>
    </source>
</reference>
<protein>
    <submittedName>
        <fullName evidence="10">TonB-dependent receptor</fullName>
    </submittedName>
</protein>
<comment type="subcellular location">
    <subcellularLocation>
        <location evidence="1 7">Cell outer membrane</location>
        <topology evidence="1 7">Multi-pass membrane protein</topology>
    </subcellularLocation>
</comment>
<dbReference type="PROSITE" id="PS52016">
    <property type="entry name" value="TONB_DEPENDENT_REC_3"/>
    <property type="match status" value="1"/>
</dbReference>
<feature type="signal peptide" evidence="8">
    <location>
        <begin position="1"/>
        <end position="26"/>
    </location>
</feature>
<evidence type="ECO:0000259" key="9">
    <source>
        <dbReference type="Pfam" id="PF07715"/>
    </source>
</evidence>
<dbReference type="GO" id="GO:0009279">
    <property type="term" value="C:cell outer membrane"/>
    <property type="evidence" value="ECO:0007669"/>
    <property type="project" value="UniProtKB-SubCell"/>
</dbReference>
<feature type="chain" id="PRO_5041231237" evidence="8">
    <location>
        <begin position="27"/>
        <end position="1155"/>
    </location>
</feature>